<comment type="caution">
    <text evidence="1">The sequence shown here is derived from an EMBL/GenBank/DDBJ whole genome shotgun (WGS) entry which is preliminary data.</text>
</comment>
<name>A0ABW2CRL4_9ACTN</name>
<accession>A0ABW2CRL4</accession>
<evidence type="ECO:0000313" key="1">
    <source>
        <dbReference type="EMBL" id="MFC6883693.1"/>
    </source>
</evidence>
<dbReference type="InterPro" id="IPR039470">
    <property type="entry name" value="Nuc_deoxyri_tr2"/>
</dbReference>
<proteinExistence type="predicted"/>
<evidence type="ECO:0000313" key="2">
    <source>
        <dbReference type="Proteomes" id="UP001596380"/>
    </source>
</evidence>
<dbReference type="Gene3D" id="3.40.50.450">
    <property type="match status" value="1"/>
</dbReference>
<sequence>MSIVLVWAREPIPAGGRTVFLAGPTPRRADVPSWRPAAVAELEAQWTGPEPLTVFTPESRNGLRAREYDDQVDWETEARAAANAVLFWIPRCLETMPGFTTNVEFGLDAPTGRAVLGCPPDCPNPERNRYLVRVAHRLGVPVRRTLPDTVTAALQTVRAEEGR</sequence>
<keyword evidence="2" id="KW-1185">Reference proteome</keyword>
<dbReference type="EMBL" id="JBHSXS010000021">
    <property type="protein sequence ID" value="MFC6883693.1"/>
    <property type="molecule type" value="Genomic_DNA"/>
</dbReference>
<organism evidence="1 2">
    <name type="scientific">Actinomadura yumaensis</name>
    <dbReference type="NCBI Taxonomy" id="111807"/>
    <lineage>
        <taxon>Bacteria</taxon>
        <taxon>Bacillati</taxon>
        <taxon>Actinomycetota</taxon>
        <taxon>Actinomycetes</taxon>
        <taxon>Streptosporangiales</taxon>
        <taxon>Thermomonosporaceae</taxon>
        <taxon>Actinomadura</taxon>
    </lineage>
</organism>
<protein>
    <submittedName>
        <fullName evidence="1">Nucleoside 2-deoxyribosyltransferase domain-containing protein</fullName>
    </submittedName>
</protein>
<gene>
    <name evidence="1" type="ORF">ACFQKB_28320</name>
</gene>
<dbReference type="RefSeq" id="WP_309240325.1">
    <property type="nucleotide sequence ID" value="NZ_JBHSXE010000001.1"/>
</dbReference>
<dbReference type="Proteomes" id="UP001596380">
    <property type="component" value="Unassembled WGS sequence"/>
</dbReference>
<reference evidence="2" key="1">
    <citation type="journal article" date="2019" name="Int. J. Syst. Evol. Microbiol.">
        <title>The Global Catalogue of Microorganisms (GCM) 10K type strain sequencing project: providing services to taxonomists for standard genome sequencing and annotation.</title>
        <authorList>
            <consortium name="The Broad Institute Genomics Platform"/>
            <consortium name="The Broad Institute Genome Sequencing Center for Infectious Disease"/>
            <person name="Wu L."/>
            <person name="Ma J."/>
        </authorList>
    </citation>
    <scope>NUCLEOTIDE SEQUENCE [LARGE SCALE GENOMIC DNA]</scope>
    <source>
        <strain evidence="2">JCM 3369</strain>
    </source>
</reference>
<dbReference type="Pfam" id="PF15891">
    <property type="entry name" value="Nuc_deoxyri_tr2"/>
    <property type="match status" value="1"/>
</dbReference>